<dbReference type="Gene3D" id="3.40.50.620">
    <property type="entry name" value="HUPs"/>
    <property type="match status" value="1"/>
</dbReference>
<accession>A0A061SS88</accession>
<proteinExistence type="inferred from homology"/>
<dbReference type="PRINTS" id="PR01438">
    <property type="entry name" value="UNVRSLSTRESS"/>
</dbReference>
<evidence type="ECO:0000313" key="3">
    <source>
        <dbReference type="EMBL" id="KAJ02249.1"/>
    </source>
</evidence>
<sequence length="148" mass="15058">MFSNIVVGFDGSEPSQNALKVACDLAQKYGSAIHLSHTPVHETVAFALGAVAGYHVATTMPKPEEIKEASDKVFAQAQSIADAAGGAKLVPHVGGGDPAHDMLDCANAVGADLIVTGRRGLGNLTALMMGSTSAHVAHHAKCACLTVA</sequence>
<protein>
    <submittedName>
        <fullName evidence="3">Universal stress protein</fullName>
    </submittedName>
</protein>
<evidence type="ECO:0000256" key="1">
    <source>
        <dbReference type="ARBA" id="ARBA00008791"/>
    </source>
</evidence>
<dbReference type="Pfam" id="PF00582">
    <property type="entry name" value="Usp"/>
    <property type="match status" value="1"/>
</dbReference>
<dbReference type="InterPro" id="IPR014729">
    <property type="entry name" value="Rossmann-like_a/b/a_fold"/>
</dbReference>
<name>A0A061SS88_9RHOB</name>
<dbReference type="eggNOG" id="COG0589">
    <property type="taxonomic scope" value="Bacteria"/>
</dbReference>
<gene>
    <name evidence="3" type="ORF">PM02_14885</name>
</gene>
<comment type="similarity">
    <text evidence="1">Belongs to the universal stress protein A family.</text>
</comment>
<comment type="caution">
    <text evidence="3">The sequence shown here is derived from an EMBL/GenBank/DDBJ whole genome shotgun (WGS) entry which is preliminary data.</text>
</comment>
<dbReference type="GeneID" id="72438783"/>
<dbReference type="CDD" id="cd00293">
    <property type="entry name" value="USP-like"/>
    <property type="match status" value="1"/>
</dbReference>
<dbReference type="SUPFAM" id="SSF52402">
    <property type="entry name" value="Adenine nucleotide alpha hydrolases-like"/>
    <property type="match status" value="1"/>
</dbReference>
<keyword evidence="4" id="KW-1185">Reference proteome</keyword>
<organism evidence="3 4">
    <name type="scientific">Sulfitobacter mediterraneus</name>
    <dbReference type="NCBI Taxonomy" id="83219"/>
    <lineage>
        <taxon>Bacteria</taxon>
        <taxon>Pseudomonadati</taxon>
        <taxon>Pseudomonadota</taxon>
        <taxon>Alphaproteobacteria</taxon>
        <taxon>Rhodobacterales</taxon>
        <taxon>Roseobacteraceae</taxon>
        <taxon>Sulfitobacter</taxon>
    </lineage>
</organism>
<evidence type="ECO:0000259" key="2">
    <source>
        <dbReference type="Pfam" id="PF00582"/>
    </source>
</evidence>
<dbReference type="AlphaFoldDB" id="A0A061SS88"/>
<dbReference type="STRING" id="83219.PM02_14885"/>
<dbReference type="Proteomes" id="UP000027337">
    <property type="component" value="Unassembled WGS sequence"/>
</dbReference>
<feature type="domain" description="UspA" evidence="2">
    <location>
        <begin position="1"/>
        <end position="147"/>
    </location>
</feature>
<reference evidence="3 4" key="1">
    <citation type="journal article" date="2014" name="Genome Announc.">
        <title>Draft Genome Sequences of Two Isolates of the Roseobacter Group, Sulfitobacter sp. Strains 3SOLIMAR09 and 1FIGIMAR09, from Harbors of Mallorca Island (Mediterranean Sea).</title>
        <authorList>
            <person name="Mas-Llado M."/>
            <person name="Pina-Villalonga J.M."/>
            <person name="Brunet-Galmes I."/>
            <person name="Nogales B."/>
            <person name="Bosch R."/>
        </authorList>
    </citation>
    <scope>NUCLEOTIDE SEQUENCE [LARGE SCALE GENOMIC DNA]</scope>
    <source>
        <strain evidence="3 4">1FIGIMAR09</strain>
    </source>
</reference>
<dbReference type="RefSeq" id="WP_037909886.1">
    <property type="nucleotide sequence ID" value="NZ_CP068998.1"/>
</dbReference>
<dbReference type="PANTHER" id="PTHR46268:SF6">
    <property type="entry name" value="UNIVERSAL STRESS PROTEIN UP12"/>
    <property type="match status" value="1"/>
</dbReference>
<evidence type="ECO:0000313" key="4">
    <source>
        <dbReference type="Proteomes" id="UP000027337"/>
    </source>
</evidence>
<dbReference type="InterPro" id="IPR006016">
    <property type="entry name" value="UspA"/>
</dbReference>
<dbReference type="PANTHER" id="PTHR46268">
    <property type="entry name" value="STRESS RESPONSE PROTEIN NHAX"/>
    <property type="match status" value="1"/>
</dbReference>
<dbReference type="EMBL" id="JEMU01000013">
    <property type="protein sequence ID" value="KAJ02249.1"/>
    <property type="molecule type" value="Genomic_DNA"/>
</dbReference>
<dbReference type="InterPro" id="IPR006015">
    <property type="entry name" value="Universal_stress_UspA"/>
</dbReference>